<dbReference type="EMBL" id="JAHYIQ010000011">
    <property type="protein sequence ID" value="KAK1127957.1"/>
    <property type="molecule type" value="Genomic_DNA"/>
</dbReference>
<comment type="caution">
    <text evidence="2">The sequence shown here is derived from an EMBL/GenBank/DDBJ whole genome shotgun (WGS) entry which is preliminary data.</text>
</comment>
<feature type="region of interest" description="Disordered" evidence="1">
    <location>
        <begin position="39"/>
        <end position="87"/>
    </location>
</feature>
<dbReference type="Proteomes" id="UP001177670">
    <property type="component" value="Unassembled WGS sequence"/>
</dbReference>
<gene>
    <name evidence="2" type="ORF">K0M31_003450</name>
</gene>
<evidence type="ECO:0000313" key="2">
    <source>
        <dbReference type="EMBL" id="KAK1127957.1"/>
    </source>
</evidence>
<sequence>MEDIRSDFWSSLYMTAIGMISELLGGKLKVLVERSLGGRNPTTQVQGSRVTWRADGRRTTLCPRGLEGSLGSKRPTTAGRSRDNLSR</sequence>
<feature type="compositionally biased region" description="Polar residues" evidence="1">
    <location>
        <begin position="40"/>
        <end position="49"/>
    </location>
</feature>
<reference evidence="2" key="1">
    <citation type="submission" date="2021-10" db="EMBL/GenBank/DDBJ databases">
        <title>Melipona bicolor Genome sequencing and assembly.</title>
        <authorList>
            <person name="Araujo N.S."/>
            <person name="Arias M.C."/>
        </authorList>
    </citation>
    <scope>NUCLEOTIDE SEQUENCE</scope>
    <source>
        <strain evidence="2">USP_2M_L1-L4_2017</strain>
        <tissue evidence="2">Whole body</tissue>
    </source>
</reference>
<evidence type="ECO:0000256" key="1">
    <source>
        <dbReference type="SAM" id="MobiDB-lite"/>
    </source>
</evidence>
<keyword evidence="3" id="KW-1185">Reference proteome</keyword>
<proteinExistence type="predicted"/>
<accession>A0AA40FYX9</accession>
<dbReference type="AlphaFoldDB" id="A0AA40FYX9"/>
<name>A0AA40FYX9_9HYME</name>
<evidence type="ECO:0000313" key="3">
    <source>
        <dbReference type="Proteomes" id="UP001177670"/>
    </source>
</evidence>
<organism evidence="2 3">
    <name type="scientific">Melipona bicolor</name>
    <dbReference type="NCBI Taxonomy" id="60889"/>
    <lineage>
        <taxon>Eukaryota</taxon>
        <taxon>Metazoa</taxon>
        <taxon>Ecdysozoa</taxon>
        <taxon>Arthropoda</taxon>
        <taxon>Hexapoda</taxon>
        <taxon>Insecta</taxon>
        <taxon>Pterygota</taxon>
        <taxon>Neoptera</taxon>
        <taxon>Endopterygota</taxon>
        <taxon>Hymenoptera</taxon>
        <taxon>Apocrita</taxon>
        <taxon>Aculeata</taxon>
        <taxon>Apoidea</taxon>
        <taxon>Anthophila</taxon>
        <taxon>Apidae</taxon>
        <taxon>Melipona</taxon>
    </lineage>
</organism>
<protein>
    <submittedName>
        <fullName evidence="2">Uncharacterized protein</fullName>
    </submittedName>
</protein>